<feature type="domain" description="SAM" evidence="2">
    <location>
        <begin position="384"/>
        <end position="448"/>
    </location>
</feature>
<evidence type="ECO:0000313" key="3">
    <source>
        <dbReference type="EMBL" id="CAB3405527.1"/>
    </source>
</evidence>
<feature type="compositionally biased region" description="Basic and acidic residues" evidence="1">
    <location>
        <begin position="122"/>
        <end position="146"/>
    </location>
</feature>
<dbReference type="SUPFAM" id="SSF47769">
    <property type="entry name" value="SAM/Pointed domain"/>
    <property type="match status" value="1"/>
</dbReference>
<keyword evidence="4" id="KW-1185">Reference proteome</keyword>
<feature type="compositionally biased region" description="Basic and acidic residues" evidence="1">
    <location>
        <begin position="43"/>
        <end position="65"/>
    </location>
</feature>
<dbReference type="Proteomes" id="UP000494206">
    <property type="component" value="Unassembled WGS sequence"/>
</dbReference>
<feature type="region of interest" description="Disordered" evidence="1">
    <location>
        <begin position="109"/>
        <end position="267"/>
    </location>
</feature>
<protein>
    <recommendedName>
        <fullName evidence="2">SAM domain-containing protein</fullName>
    </recommendedName>
</protein>
<accession>A0A8S1F1E9</accession>
<dbReference type="PROSITE" id="PS50105">
    <property type="entry name" value="SAM_DOMAIN"/>
    <property type="match status" value="1"/>
</dbReference>
<dbReference type="InterPro" id="IPR001660">
    <property type="entry name" value="SAM"/>
</dbReference>
<dbReference type="InterPro" id="IPR013761">
    <property type="entry name" value="SAM/pointed_sf"/>
</dbReference>
<dbReference type="Gene3D" id="1.10.150.50">
    <property type="entry name" value="Transcription Factor, Ets-1"/>
    <property type="match status" value="1"/>
</dbReference>
<feature type="region of interest" description="Disordered" evidence="1">
    <location>
        <begin position="41"/>
        <end position="79"/>
    </location>
</feature>
<feature type="compositionally biased region" description="Basic and acidic residues" evidence="1">
    <location>
        <begin position="252"/>
        <end position="265"/>
    </location>
</feature>
<feature type="compositionally biased region" description="Basic and acidic residues" evidence="1">
    <location>
        <begin position="157"/>
        <end position="170"/>
    </location>
</feature>
<name>A0A8S1F1E9_9PELO</name>
<dbReference type="OrthoDB" id="5254at2759"/>
<evidence type="ECO:0000259" key="2">
    <source>
        <dbReference type="PROSITE" id="PS50105"/>
    </source>
</evidence>
<dbReference type="AlphaFoldDB" id="A0A8S1F1E9"/>
<gene>
    <name evidence="3" type="ORF">CBOVIS_LOCUS7713</name>
</gene>
<feature type="compositionally biased region" description="Basic and acidic residues" evidence="1">
    <location>
        <begin position="194"/>
        <end position="214"/>
    </location>
</feature>
<comment type="caution">
    <text evidence="3">The sequence shown here is derived from an EMBL/GenBank/DDBJ whole genome shotgun (WGS) entry which is preliminary data.</text>
</comment>
<dbReference type="EMBL" id="CADEPM010000004">
    <property type="protein sequence ID" value="CAB3405527.1"/>
    <property type="molecule type" value="Genomic_DNA"/>
</dbReference>
<sequence>MDQNAAEKIEEFPLEDFNSMRDKHMAEKQKKIDNYIMELTATKNEKLDESENREENDAQESEKKMASLQPNPLKRTSRKYFEKVEISQSEKDKGDNSVWNLLDSAAAQLKAHIGSKRRSRSRTADKDVAIKKDDNESKEKAEDKVPQNKNRPKRSRRSEVDRLLRMDFGPKEGGTLQELEAAKGQLSMVPRRASLPDKRLTPIKVERRSGENSARKRRAPRRFAIDDDDESTAKKKKTQEVQKADVAVNQPDEPKPAAEEKKSVSVEETVPVSEEELIAAKTARPVIVKKPPTVELVDLEKEEMMRMLEDVAETVEDLVLFVENEIEPLMTPYDQVRMRHLLDQEPSTSNGRRANEEPYVPSTTIEMKAITFVPEGAGPDFNTWTVKQVHDWVLYLTNSKRVADIFLDELIDGSIFPILSSDEAKNDLKLPFGPRVKIIAGIQALQRVRDDRLRRGN</sequence>
<organism evidence="3 4">
    <name type="scientific">Caenorhabditis bovis</name>
    <dbReference type="NCBI Taxonomy" id="2654633"/>
    <lineage>
        <taxon>Eukaryota</taxon>
        <taxon>Metazoa</taxon>
        <taxon>Ecdysozoa</taxon>
        <taxon>Nematoda</taxon>
        <taxon>Chromadorea</taxon>
        <taxon>Rhabditida</taxon>
        <taxon>Rhabditina</taxon>
        <taxon>Rhabditomorpha</taxon>
        <taxon>Rhabditoidea</taxon>
        <taxon>Rhabditidae</taxon>
        <taxon>Peloderinae</taxon>
        <taxon>Caenorhabditis</taxon>
    </lineage>
</organism>
<evidence type="ECO:0000313" key="4">
    <source>
        <dbReference type="Proteomes" id="UP000494206"/>
    </source>
</evidence>
<reference evidence="3 4" key="1">
    <citation type="submission" date="2020-04" db="EMBL/GenBank/DDBJ databases">
        <authorList>
            <person name="Laetsch R D."/>
            <person name="Stevens L."/>
            <person name="Kumar S."/>
            <person name="Blaxter L. M."/>
        </authorList>
    </citation>
    <scope>NUCLEOTIDE SEQUENCE [LARGE SCALE GENOMIC DNA]</scope>
</reference>
<proteinExistence type="predicted"/>
<evidence type="ECO:0000256" key="1">
    <source>
        <dbReference type="SAM" id="MobiDB-lite"/>
    </source>
</evidence>